<gene>
    <name evidence="5" type="ORF">MSPICULIGERA_LOCUS16491</name>
</gene>
<dbReference type="InterPro" id="IPR029052">
    <property type="entry name" value="Metallo-depent_PP-like"/>
</dbReference>
<dbReference type="Gene3D" id="3.60.21.10">
    <property type="match status" value="2"/>
</dbReference>
<dbReference type="GO" id="GO:0046872">
    <property type="term" value="F:metal ion binding"/>
    <property type="evidence" value="ECO:0007669"/>
    <property type="project" value="UniProtKB-KW"/>
</dbReference>
<evidence type="ECO:0000256" key="3">
    <source>
        <dbReference type="ARBA" id="ARBA00023211"/>
    </source>
</evidence>
<dbReference type="SMART" id="SM00156">
    <property type="entry name" value="PP2Ac"/>
    <property type="match status" value="1"/>
</dbReference>
<dbReference type="Proteomes" id="UP001177023">
    <property type="component" value="Unassembled WGS sequence"/>
</dbReference>
<protein>
    <recommendedName>
        <fullName evidence="4">Serine/threonine specific protein phosphatases domain-containing protein</fullName>
    </recommendedName>
</protein>
<dbReference type="SUPFAM" id="SSF56300">
    <property type="entry name" value="Metallo-dependent phosphatases"/>
    <property type="match status" value="2"/>
</dbReference>
<evidence type="ECO:0000256" key="1">
    <source>
        <dbReference type="ARBA" id="ARBA00022723"/>
    </source>
</evidence>
<comment type="caution">
    <text evidence="5">The sequence shown here is derived from an EMBL/GenBank/DDBJ whole genome shotgun (WGS) entry which is preliminary data.</text>
</comment>
<accession>A0AA36D1A5</accession>
<dbReference type="AlphaFoldDB" id="A0AA36D1A5"/>
<evidence type="ECO:0000313" key="5">
    <source>
        <dbReference type="EMBL" id="CAJ0578230.1"/>
    </source>
</evidence>
<dbReference type="EMBL" id="CATQJA010002653">
    <property type="protein sequence ID" value="CAJ0578230.1"/>
    <property type="molecule type" value="Genomic_DNA"/>
</dbReference>
<name>A0AA36D1A5_9BILA</name>
<dbReference type="PANTHER" id="PTHR45619">
    <property type="entry name" value="SERINE/THREONINE-PROTEIN PHOSPHATASE PP2A-RELATED"/>
    <property type="match status" value="1"/>
</dbReference>
<feature type="non-terminal residue" evidence="5">
    <location>
        <position position="1"/>
    </location>
</feature>
<dbReference type="InterPro" id="IPR047129">
    <property type="entry name" value="PPA2-like"/>
</dbReference>
<sequence>MPFCVTPPFSDSSVDWRTTSPQLHAKFSKAVSAITPLKPVKMVEHETMDDSHADTSNADAHPAPGVSFVKSRGRNLDVDAWIESVKSCRYLPEEDMMSLCDSLIERLVHVPNIVQVDLPATICGDIHGQFYDLLELFRVGGQVPDTKYVFMVNEGFRYMFNEMLCNVWSAPNYCYRCGNTASVLAIAADQRREIKYFEAVAEEDRVRPDRIVSPYFL</sequence>
<keyword evidence="2" id="KW-0378">Hydrolase</keyword>
<dbReference type="GO" id="GO:0004722">
    <property type="term" value="F:protein serine/threonine phosphatase activity"/>
    <property type="evidence" value="ECO:0007669"/>
    <property type="project" value="InterPro"/>
</dbReference>
<keyword evidence="3" id="KW-0464">Manganese</keyword>
<dbReference type="InterPro" id="IPR006186">
    <property type="entry name" value="Ser/Thr-sp_prot-phosphatase"/>
</dbReference>
<feature type="domain" description="Serine/threonine specific protein phosphatases" evidence="4">
    <location>
        <begin position="91"/>
        <end position="201"/>
    </location>
</feature>
<evidence type="ECO:0000313" key="6">
    <source>
        <dbReference type="Proteomes" id="UP001177023"/>
    </source>
</evidence>
<reference evidence="5" key="1">
    <citation type="submission" date="2023-06" db="EMBL/GenBank/DDBJ databases">
        <authorList>
            <person name="Delattre M."/>
        </authorList>
    </citation>
    <scope>NUCLEOTIDE SEQUENCE</scope>
    <source>
        <strain evidence="5">AF72</strain>
    </source>
</reference>
<evidence type="ECO:0000259" key="4">
    <source>
        <dbReference type="SMART" id="SM00156"/>
    </source>
</evidence>
<organism evidence="5 6">
    <name type="scientific">Mesorhabditis spiculigera</name>
    <dbReference type="NCBI Taxonomy" id="96644"/>
    <lineage>
        <taxon>Eukaryota</taxon>
        <taxon>Metazoa</taxon>
        <taxon>Ecdysozoa</taxon>
        <taxon>Nematoda</taxon>
        <taxon>Chromadorea</taxon>
        <taxon>Rhabditida</taxon>
        <taxon>Rhabditina</taxon>
        <taxon>Rhabditomorpha</taxon>
        <taxon>Rhabditoidea</taxon>
        <taxon>Rhabditidae</taxon>
        <taxon>Mesorhabditinae</taxon>
        <taxon>Mesorhabditis</taxon>
    </lineage>
</organism>
<proteinExistence type="predicted"/>
<evidence type="ECO:0000256" key="2">
    <source>
        <dbReference type="ARBA" id="ARBA00022801"/>
    </source>
</evidence>
<keyword evidence="1" id="KW-0479">Metal-binding</keyword>
<keyword evidence="6" id="KW-1185">Reference proteome</keyword>